<gene>
    <name evidence="4" type="ORF">J0J69_02105</name>
</gene>
<feature type="domain" description="DUF4352" evidence="3">
    <location>
        <begin position="366"/>
        <end position="474"/>
    </location>
</feature>
<dbReference type="Pfam" id="PF11611">
    <property type="entry name" value="DUF4352"/>
    <property type="match status" value="3"/>
</dbReference>
<proteinExistence type="predicted"/>
<feature type="domain" description="DUF4352" evidence="3">
    <location>
        <begin position="93"/>
        <end position="198"/>
    </location>
</feature>
<organism evidence="4 5">
    <name type="scientific">Turicibacter bilis</name>
    <dbReference type="NCBI Taxonomy" id="2735723"/>
    <lineage>
        <taxon>Bacteria</taxon>
        <taxon>Bacillati</taxon>
        <taxon>Bacillota</taxon>
        <taxon>Erysipelotrichia</taxon>
        <taxon>Erysipelotrichales</taxon>
        <taxon>Turicibacteraceae</taxon>
        <taxon>Turicibacter</taxon>
    </lineage>
</organism>
<evidence type="ECO:0000256" key="1">
    <source>
        <dbReference type="ARBA" id="ARBA00022729"/>
    </source>
</evidence>
<keyword evidence="1" id="KW-0732">Signal</keyword>
<evidence type="ECO:0000256" key="2">
    <source>
        <dbReference type="SAM" id="Phobius"/>
    </source>
</evidence>
<reference evidence="4 5" key="1">
    <citation type="submission" date="2021-03" db="EMBL/GenBank/DDBJ databases">
        <title>Comparative Genomics and Metabolomics in the genus Turicibacter.</title>
        <authorList>
            <person name="Maki J."/>
            <person name="Looft T."/>
        </authorList>
    </citation>
    <scope>NUCLEOTIDE SEQUENCE [LARGE SCALE GENOMIC DNA]</scope>
    <source>
        <strain evidence="4 5">MMM721</strain>
    </source>
</reference>
<dbReference type="InterPro" id="IPR029051">
    <property type="entry name" value="DUF4352"/>
</dbReference>
<name>A0ABY5JI83_9FIRM</name>
<keyword evidence="2" id="KW-1133">Transmembrane helix</keyword>
<keyword evidence="5" id="KW-1185">Reference proteome</keyword>
<accession>A0ABY5JI83</accession>
<protein>
    <submittedName>
        <fullName evidence="4">DUF4352 domain-containing protein</fullName>
    </submittedName>
</protein>
<dbReference type="InterPro" id="IPR029050">
    <property type="entry name" value="Immunoprotect_excell_Ig-like"/>
</dbReference>
<sequence length="483" mass="54805">MPDIKSILLLCSFLCFITGIFSPEVIIRWGIPSVKTRRRVLALFGGVTLLLVIITQIGESLPKTYTEFNPEEEPSNIFVFSPIEAGDRMKIYKIAETGYTNHLEINILNQQTSLGNENYNAPEGYEFVQLDLRVTNKMNEPYTLDTRELQLQTGMLEVLTPTIEDTTETRIDLAGEETIELSLVYLQPIDESYLTLTYLPLATEAESNEEASTEVSVSKIGEIIKTKQTMIQVHEVRRMNQSAKAGFEYIEVSLSIKNPSNRAMTYYPFHFELECSSSPNRVKSAMGISEVETLGITELASGGMVTGTLLFEVPKGATDLKLYYQEPSLFTKQMLEINLMETSNQSLPLQSEVVLSEQWKSVDELNNRQLKVLETELIKETKYTQAKEHHQFVAVRVELTNHSAENQEYTAFDFKLMNEQGRLTMPSLLLIDNQSELTSGTLAPQESVTGYLLFEDSDLYTTFYLLYSPDNWKDSECIIQPLQ</sequence>
<keyword evidence="2" id="KW-0812">Transmembrane</keyword>
<feature type="domain" description="DUF4352" evidence="3">
    <location>
        <begin position="218"/>
        <end position="332"/>
    </location>
</feature>
<dbReference type="RefSeq" id="WP_212725823.1">
    <property type="nucleotide sequence ID" value="NZ_CP071249.1"/>
</dbReference>
<dbReference type="Gene3D" id="2.60.40.1240">
    <property type="match status" value="3"/>
</dbReference>
<keyword evidence="2" id="KW-0472">Membrane</keyword>
<dbReference type="EMBL" id="CP071249">
    <property type="protein sequence ID" value="UUF06406.1"/>
    <property type="molecule type" value="Genomic_DNA"/>
</dbReference>
<evidence type="ECO:0000313" key="4">
    <source>
        <dbReference type="EMBL" id="UUF06406.1"/>
    </source>
</evidence>
<feature type="transmembrane region" description="Helical" evidence="2">
    <location>
        <begin position="39"/>
        <end position="58"/>
    </location>
</feature>
<feature type="transmembrane region" description="Helical" evidence="2">
    <location>
        <begin position="6"/>
        <end position="27"/>
    </location>
</feature>
<evidence type="ECO:0000313" key="5">
    <source>
        <dbReference type="Proteomes" id="UP001058016"/>
    </source>
</evidence>
<evidence type="ECO:0000259" key="3">
    <source>
        <dbReference type="Pfam" id="PF11611"/>
    </source>
</evidence>
<dbReference type="Proteomes" id="UP001058016">
    <property type="component" value="Chromosome"/>
</dbReference>